<accession>A0A917FEG0</accession>
<sequence>MARRLQLRGQPRLWRAPEEQAAPDSLLAPAAADTAPENLDSLTLTEQIKDVKELYKDILIS</sequence>
<organism evidence="2 3">
    <name type="scientific">Azorhizobium oxalatiphilum</name>
    <dbReference type="NCBI Taxonomy" id="980631"/>
    <lineage>
        <taxon>Bacteria</taxon>
        <taxon>Pseudomonadati</taxon>
        <taxon>Pseudomonadota</taxon>
        <taxon>Alphaproteobacteria</taxon>
        <taxon>Hyphomicrobiales</taxon>
        <taxon>Xanthobacteraceae</taxon>
        <taxon>Azorhizobium</taxon>
    </lineage>
</organism>
<evidence type="ECO:0000313" key="3">
    <source>
        <dbReference type="Proteomes" id="UP000606044"/>
    </source>
</evidence>
<dbReference type="Proteomes" id="UP000606044">
    <property type="component" value="Unassembled WGS sequence"/>
</dbReference>
<feature type="region of interest" description="Disordered" evidence="1">
    <location>
        <begin position="1"/>
        <end position="24"/>
    </location>
</feature>
<keyword evidence="3" id="KW-1185">Reference proteome</keyword>
<comment type="caution">
    <text evidence="2">The sequence shown here is derived from an EMBL/GenBank/DDBJ whole genome shotgun (WGS) entry which is preliminary data.</text>
</comment>
<evidence type="ECO:0000256" key="1">
    <source>
        <dbReference type="SAM" id="MobiDB-lite"/>
    </source>
</evidence>
<dbReference type="EMBL" id="BMCT01000004">
    <property type="protein sequence ID" value="GGF69988.1"/>
    <property type="molecule type" value="Genomic_DNA"/>
</dbReference>
<proteinExistence type="predicted"/>
<dbReference type="AlphaFoldDB" id="A0A917FEG0"/>
<evidence type="ECO:0000313" key="2">
    <source>
        <dbReference type="EMBL" id="GGF69988.1"/>
    </source>
</evidence>
<reference evidence="2" key="2">
    <citation type="submission" date="2020-09" db="EMBL/GenBank/DDBJ databases">
        <authorList>
            <person name="Sun Q."/>
            <person name="Sedlacek I."/>
        </authorList>
    </citation>
    <scope>NUCLEOTIDE SEQUENCE</scope>
    <source>
        <strain evidence="2">CCM 7897</strain>
    </source>
</reference>
<name>A0A917FEG0_9HYPH</name>
<reference evidence="2" key="1">
    <citation type="journal article" date="2014" name="Int. J. Syst. Evol. Microbiol.">
        <title>Complete genome sequence of Corynebacterium casei LMG S-19264T (=DSM 44701T), isolated from a smear-ripened cheese.</title>
        <authorList>
            <consortium name="US DOE Joint Genome Institute (JGI-PGF)"/>
            <person name="Walter F."/>
            <person name="Albersmeier A."/>
            <person name="Kalinowski J."/>
            <person name="Ruckert C."/>
        </authorList>
    </citation>
    <scope>NUCLEOTIDE SEQUENCE</scope>
    <source>
        <strain evidence="2">CCM 7897</strain>
    </source>
</reference>
<protein>
    <submittedName>
        <fullName evidence="2">Uncharacterized protein</fullName>
    </submittedName>
</protein>
<gene>
    <name evidence="2" type="ORF">GCM10007301_32160</name>
</gene>